<dbReference type="EMBL" id="JAKKPZ010000183">
    <property type="protein sequence ID" value="KAI1699332.1"/>
    <property type="molecule type" value="Genomic_DNA"/>
</dbReference>
<organism evidence="2 3">
    <name type="scientific">Ditylenchus destructor</name>
    <dbReference type="NCBI Taxonomy" id="166010"/>
    <lineage>
        <taxon>Eukaryota</taxon>
        <taxon>Metazoa</taxon>
        <taxon>Ecdysozoa</taxon>
        <taxon>Nematoda</taxon>
        <taxon>Chromadorea</taxon>
        <taxon>Rhabditida</taxon>
        <taxon>Tylenchina</taxon>
        <taxon>Tylenchomorpha</taxon>
        <taxon>Sphaerularioidea</taxon>
        <taxon>Anguinidae</taxon>
        <taxon>Anguininae</taxon>
        <taxon>Ditylenchus</taxon>
    </lineage>
</organism>
<keyword evidence="3" id="KW-1185">Reference proteome</keyword>
<sequence>MCLPNLDQFAPIVQQSKSEPLNQPKDGELSIQHNAAGNIAGEPSLNQDNSETPTTQKLATITKINRCIFSVHSVQPGEHYTEMV</sequence>
<protein>
    <submittedName>
        <fullName evidence="2">Uncharacterized protein</fullName>
    </submittedName>
</protein>
<evidence type="ECO:0000313" key="3">
    <source>
        <dbReference type="Proteomes" id="UP001201812"/>
    </source>
</evidence>
<reference evidence="2" key="1">
    <citation type="submission" date="2022-01" db="EMBL/GenBank/DDBJ databases">
        <title>Genome Sequence Resource for Two Populations of Ditylenchus destructor, the Migratory Endoparasitic Phytonematode.</title>
        <authorList>
            <person name="Zhang H."/>
            <person name="Lin R."/>
            <person name="Xie B."/>
        </authorList>
    </citation>
    <scope>NUCLEOTIDE SEQUENCE</scope>
    <source>
        <strain evidence="2">BazhouSP</strain>
    </source>
</reference>
<comment type="caution">
    <text evidence="2">The sequence shown here is derived from an EMBL/GenBank/DDBJ whole genome shotgun (WGS) entry which is preliminary data.</text>
</comment>
<accession>A0AAD4QZ19</accession>
<feature type="compositionally biased region" description="Polar residues" evidence="1">
    <location>
        <begin position="44"/>
        <end position="54"/>
    </location>
</feature>
<evidence type="ECO:0000313" key="2">
    <source>
        <dbReference type="EMBL" id="KAI1699332.1"/>
    </source>
</evidence>
<dbReference type="AlphaFoldDB" id="A0AAD4QZ19"/>
<name>A0AAD4QZ19_9BILA</name>
<proteinExistence type="predicted"/>
<gene>
    <name evidence="2" type="ORF">DdX_17390</name>
</gene>
<evidence type="ECO:0000256" key="1">
    <source>
        <dbReference type="SAM" id="MobiDB-lite"/>
    </source>
</evidence>
<feature type="region of interest" description="Disordered" evidence="1">
    <location>
        <begin position="34"/>
        <end position="54"/>
    </location>
</feature>
<dbReference type="Proteomes" id="UP001201812">
    <property type="component" value="Unassembled WGS sequence"/>
</dbReference>